<feature type="compositionally biased region" description="Polar residues" evidence="1">
    <location>
        <begin position="1382"/>
        <end position="1391"/>
    </location>
</feature>
<feature type="compositionally biased region" description="Basic and acidic residues" evidence="1">
    <location>
        <begin position="1673"/>
        <end position="1695"/>
    </location>
</feature>
<evidence type="ECO:0000256" key="1">
    <source>
        <dbReference type="SAM" id="MobiDB-lite"/>
    </source>
</evidence>
<feature type="region of interest" description="Disordered" evidence="1">
    <location>
        <begin position="1484"/>
        <end position="1566"/>
    </location>
</feature>
<feature type="compositionally biased region" description="Basic and acidic residues" evidence="1">
    <location>
        <begin position="1554"/>
        <end position="1566"/>
    </location>
</feature>
<dbReference type="Gene3D" id="1.25.40.10">
    <property type="entry name" value="Tetratricopeptide repeat domain"/>
    <property type="match status" value="1"/>
</dbReference>
<feature type="compositionally biased region" description="Polar residues" evidence="1">
    <location>
        <begin position="1360"/>
        <end position="1369"/>
    </location>
</feature>
<feature type="compositionally biased region" description="Pro residues" evidence="1">
    <location>
        <begin position="1755"/>
        <end position="1766"/>
    </location>
</feature>
<dbReference type="InterPro" id="IPR011990">
    <property type="entry name" value="TPR-like_helical_dom_sf"/>
</dbReference>
<dbReference type="OrthoDB" id="10020782at2"/>
<name>A0A1Y6BQB0_9BACT</name>
<feature type="compositionally biased region" description="Pro residues" evidence="1">
    <location>
        <begin position="1719"/>
        <end position="1728"/>
    </location>
</feature>
<gene>
    <name evidence="2" type="ORF">SAMN06296036_105277</name>
</gene>
<dbReference type="RefSeq" id="WP_132317157.1">
    <property type="nucleotide sequence ID" value="NZ_FWZT01000005.1"/>
</dbReference>
<proteinExistence type="predicted"/>
<dbReference type="Proteomes" id="UP000192907">
    <property type="component" value="Unassembled WGS sequence"/>
</dbReference>
<sequence length="2056" mass="236786">MSKSAEKIEEGLKALGFVQGQDQDDSLILRASSPSQAGGRSTKPIPWSIDRWHVARWHGEWVTDSITFSISLKNFAKQLQHSLQEVYGQQTQLDMVPALGQGIWILVELTHSRVSKDLTKKHENHECAHFPHGIVGFHFDIAAEGPQLLLQVSKHFLIGYVPTKIFCEIPSLILKCLDFKHERITSELGVFETQVNFEKVLEYVIEQSRNPELLREVGFKAKESKIDFNGPIHLKCSFIEDSGWSIGLTAAESSYVSLDVPPIEIVETRDLETKFAYIDRLILSQKMEAAKKLCLSALEEGETSLFIYRRLCVIHFWLKKPMPQQHLNEMLLQDPDNLMFLSTAVQSALLSENRADLLKYLSKLGQLLQERIADFDEISTFEMVIPELLGDGWSQVDLNTAQVCYQRVVQRRGDVPRVLRKMVGIAREIKDPLSEIRLLSRLVEVENRKSRVAESYLRLAELYRDNDPHLASENAITGWKLTPTNVEYAHYAADCLVHIEEFQKGIRILDDCLKLIDRLKDDQKKSQLELKIARIWFKKLNRKDLAKLRLERAIKLIPKDLDNLMVCENLAKDMGFKALVLSLLESIFYTAIEQKLKDQVFRSLAELMELYKDRDDREHKISSLYQTMIEHYLVSADELYTLLSMPNLAINWHTLINNVKNHIAKEAIEGRQPYYIFLGELATQKLKDKAMAAEFFEQSMDYGKASGEVYDFLNVYYSSQKMIKKRDALLKKQLTELKGPERKSVLEDLFYTSGTFSDPELDGYAILMLKELSDEKPLKKRLSIYQDQSDIRAIDRVLEDLKSELKDHFDRNYWLKYSLELLRECRVSSRFDLIEKILQEIKDDFPDKFEWFELGVACHKDDLRYKHLEPYLHELVMNGIPPKMDADVILEVLKSSSSKGLYYRYLANQETNPRKASSLLRKSLKLLVKVGGYDRAVFKIYEQLSDVVPLDKDEIQQFYKRSKVARSIETFATCMDHQLSMISSHSQFKRVKPTLIEMFQDHNDRVFDVVDSYLENIALYQESELHDQHMFLFKSNEEYRKLIPESWGLDYLKSMDYLMADLDFYAKIMKWLLEEPRNRTQVEQIVETKQHVLLEKGDYQNLQRYAELSLGYDISFSDVLWALFRHCYREGDIDRALHYWLLYLEQLNSRNSWEKFYHDTQDFLSDDERLKLFLKEAHKVIERIPERIQQDVKMEYALCLFSADENTKEVHQILHEIYQNDNNIDRIWIPLYFLKSTLSLKAELYELLYEIIPKINHNLELLGSFPLTMESLLKDFRGVARELDKSDVLPNFKLAKPKRDHRPMPGATILDFSEQAEALSAVFADGGTGLVFADEFNNKDEKVPAKPMTPTAVDDAPQESVKTQVLEQGSKTESRQDLDKTSIVSGSINPSPVSPTPLSDHDVGDKHTRILDLDEVLAKEKEREATQIEAMPLMFSRGKKQDKTQIIEQPDIPTKKKTEFGEMRDSTAILDLGDLSGETNIAPIPQFSEGAFPPEKTKIDPLEDDQDPLELNFGLSIPGPEDNVQSTDHDQEPVIKQSDEINDISPGMQDSSDEAVKPASSDEEHRTIMNVEKDDALHDVVRAFLQDDETQAEGIVNSTQEAGLESVTPVDQGLDTDDLPSDGLDPGITKLLLGDPSDDKETRLFGEGTTAKADPIENNESLDAAPPENSIEESDKSDDIFDSEVKVEDRGKLEDASQVLSPNKPSSEDQETKIIAKPKTPPLTPRTPEPSSLHEKVKVWRTPTEVSVANQSIPPVTPPSKPPIPDQPKLVVGPDWRVILRGFDEEKLLSQLKEVAYPSRLEKYLAIQGGVFHDQEGFNLLSEFNWLDFVEPWKGPQKDEGTVIPNSPLTMAIKFSRPEIVQSYQRKVNLHSIAESFHMPIDKFLAEREYIKFTDLFAWPWAETYEQQLQDIPIELVFIDNTEQVIYESRQRVLYIGKALAISPSPRLLFKVLFEVRAIQINMLEFINQPELVMQVLKRKMPDFERDLRREIAQLVKDESALKQQVDQVKDHIVRQLLKETRNLIDLVRFDRDIFGYSSTPEKRKRILLSLISKIK</sequence>
<dbReference type="SUPFAM" id="SSF48452">
    <property type="entry name" value="TPR-like"/>
    <property type="match status" value="1"/>
</dbReference>
<dbReference type="STRING" id="1513793.SAMN06296036_105277"/>
<feature type="compositionally biased region" description="Basic and acidic residues" evidence="1">
    <location>
        <begin position="1370"/>
        <end position="1380"/>
    </location>
</feature>
<feature type="region of interest" description="Disordered" evidence="1">
    <location>
        <begin position="1748"/>
        <end position="1768"/>
    </location>
</feature>
<feature type="compositionally biased region" description="Basic and acidic residues" evidence="1">
    <location>
        <begin position="1527"/>
        <end position="1539"/>
    </location>
</feature>
<feature type="region of interest" description="Disordered" evidence="1">
    <location>
        <begin position="1341"/>
        <end position="1404"/>
    </location>
</feature>
<reference evidence="3" key="1">
    <citation type="submission" date="2017-04" db="EMBL/GenBank/DDBJ databases">
        <authorList>
            <person name="Varghese N."/>
            <person name="Submissions S."/>
        </authorList>
    </citation>
    <scope>NUCLEOTIDE SEQUENCE [LARGE SCALE GENOMIC DNA]</scope>
    <source>
        <strain evidence="3">RKEM611</strain>
    </source>
</reference>
<feature type="region of interest" description="Disordered" evidence="1">
    <location>
        <begin position="1592"/>
        <end position="1735"/>
    </location>
</feature>
<evidence type="ECO:0000313" key="3">
    <source>
        <dbReference type="Proteomes" id="UP000192907"/>
    </source>
</evidence>
<protein>
    <submittedName>
        <fullName evidence="2">Uncharacterized protein</fullName>
    </submittedName>
</protein>
<organism evidence="2 3">
    <name type="scientific">Pseudobacteriovorax antillogorgiicola</name>
    <dbReference type="NCBI Taxonomy" id="1513793"/>
    <lineage>
        <taxon>Bacteria</taxon>
        <taxon>Pseudomonadati</taxon>
        <taxon>Bdellovibrionota</taxon>
        <taxon>Oligoflexia</taxon>
        <taxon>Oligoflexales</taxon>
        <taxon>Pseudobacteriovoracaceae</taxon>
        <taxon>Pseudobacteriovorax</taxon>
    </lineage>
</organism>
<evidence type="ECO:0000313" key="2">
    <source>
        <dbReference type="EMBL" id="SMF14152.1"/>
    </source>
</evidence>
<dbReference type="EMBL" id="FWZT01000005">
    <property type="protein sequence ID" value="SMF14152.1"/>
    <property type="molecule type" value="Genomic_DNA"/>
</dbReference>
<accession>A0A1Y6BQB0</accession>
<keyword evidence="3" id="KW-1185">Reference proteome</keyword>